<feature type="signal peptide" evidence="5">
    <location>
        <begin position="1"/>
        <end position="18"/>
    </location>
</feature>
<dbReference type="PROSITE" id="PS51007">
    <property type="entry name" value="CYTC"/>
    <property type="match status" value="1"/>
</dbReference>
<comment type="caution">
    <text evidence="7">The sequence shown here is derived from an EMBL/GenBank/DDBJ whole genome shotgun (WGS) entry which is preliminary data.</text>
</comment>
<dbReference type="Gene3D" id="1.10.760.10">
    <property type="entry name" value="Cytochrome c-like domain"/>
    <property type="match status" value="1"/>
</dbReference>
<evidence type="ECO:0000313" key="8">
    <source>
        <dbReference type="Proteomes" id="UP000661077"/>
    </source>
</evidence>
<organism evidence="7 8">
    <name type="scientific">Steroidobacter gossypii</name>
    <dbReference type="NCBI Taxonomy" id="2805490"/>
    <lineage>
        <taxon>Bacteria</taxon>
        <taxon>Pseudomonadati</taxon>
        <taxon>Pseudomonadota</taxon>
        <taxon>Gammaproteobacteria</taxon>
        <taxon>Steroidobacterales</taxon>
        <taxon>Steroidobacteraceae</taxon>
        <taxon>Steroidobacter</taxon>
    </lineage>
</organism>
<evidence type="ECO:0000313" key="7">
    <source>
        <dbReference type="EMBL" id="MBM0105889.1"/>
    </source>
</evidence>
<keyword evidence="1 4" id="KW-0349">Heme</keyword>
<dbReference type="InterPro" id="IPR051459">
    <property type="entry name" value="Cytochrome_c-type_DH"/>
</dbReference>
<feature type="domain" description="Cytochrome c" evidence="6">
    <location>
        <begin position="62"/>
        <end position="150"/>
    </location>
</feature>
<keyword evidence="2 4" id="KW-0479">Metal-binding</keyword>
<name>A0ABS1WY34_9GAMM</name>
<accession>A0ABS1WY34</accession>
<keyword evidence="3 4" id="KW-0408">Iron</keyword>
<protein>
    <submittedName>
        <fullName evidence="7">Cytochrome c</fullName>
    </submittedName>
</protein>
<dbReference type="SUPFAM" id="SSF46626">
    <property type="entry name" value="Cytochrome c"/>
    <property type="match status" value="1"/>
</dbReference>
<dbReference type="PANTHER" id="PTHR35008:SF8">
    <property type="entry name" value="ALCOHOL DEHYDROGENASE CYTOCHROME C SUBUNIT"/>
    <property type="match status" value="1"/>
</dbReference>
<evidence type="ECO:0000256" key="4">
    <source>
        <dbReference type="PROSITE-ProRule" id="PRU00433"/>
    </source>
</evidence>
<evidence type="ECO:0000256" key="5">
    <source>
        <dbReference type="SAM" id="SignalP"/>
    </source>
</evidence>
<reference evidence="7 8" key="1">
    <citation type="journal article" date="2021" name="Int. J. Syst. Evol. Microbiol.">
        <title>Steroidobacter gossypii sp. nov., isolated from soil of cotton cropping field.</title>
        <authorList>
            <person name="Huang R."/>
            <person name="Yang S."/>
            <person name="Zhen C."/>
            <person name="Liu W."/>
        </authorList>
    </citation>
    <scope>NUCLEOTIDE SEQUENCE [LARGE SCALE GENOMIC DNA]</scope>
    <source>
        <strain evidence="7 8">S1-65</strain>
    </source>
</reference>
<keyword evidence="5" id="KW-0732">Signal</keyword>
<evidence type="ECO:0000256" key="2">
    <source>
        <dbReference type="ARBA" id="ARBA00022723"/>
    </source>
</evidence>
<proteinExistence type="predicted"/>
<dbReference type="PANTHER" id="PTHR35008">
    <property type="entry name" value="BLL4482 PROTEIN-RELATED"/>
    <property type="match status" value="1"/>
</dbReference>
<evidence type="ECO:0000256" key="3">
    <source>
        <dbReference type="ARBA" id="ARBA00023004"/>
    </source>
</evidence>
<feature type="chain" id="PRO_5045087634" evidence="5">
    <location>
        <begin position="19"/>
        <end position="185"/>
    </location>
</feature>
<dbReference type="InterPro" id="IPR036909">
    <property type="entry name" value="Cyt_c-like_dom_sf"/>
</dbReference>
<evidence type="ECO:0000259" key="6">
    <source>
        <dbReference type="PROSITE" id="PS51007"/>
    </source>
</evidence>
<evidence type="ECO:0000256" key="1">
    <source>
        <dbReference type="ARBA" id="ARBA00022617"/>
    </source>
</evidence>
<keyword evidence="8" id="KW-1185">Reference proteome</keyword>
<gene>
    <name evidence="7" type="ORF">JM946_14250</name>
</gene>
<sequence>MFRGRTFLLFLVATVAAADPAPQSSIDGAIRYGLGEPLTTDQIAALNISVLPNGEGLPEGKGSAREGATVYATHCAACHGDEGEGRGDFVALVGGQGTLSSTQPVLTVGSYWPTATTAFDYIRRAMPYTTPGVLTADEVYAVTAWILEKNQIIAPGTVLDRRTLPKVRMPNKDGFLPDPRPDVAR</sequence>
<dbReference type="Pfam" id="PF00034">
    <property type="entry name" value="Cytochrom_C"/>
    <property type="match status" value="1"/>
</dbReference>
<dbReference type="EMBL" id="JAEVLS010000003">
    <property type="protein sequence ID" value="MBM0105889.1"/>
    <property type="molecule type" value="Genomic_DNA"/>
</dbReference>
<dbReference type="Proteomes" id="UP000661077">
    <property type="component" value="Unassembled WGS sequence"/>
</dbReference>
<dbReference type="InterPro" id="IPR009056">
    <property type="entry name" value="Cyt_c-like_dom"/>
</dbReference>